<dbReference type="PANTHER" id="PTHR46115">
    <property type="entry name" value="THIOREDOXIN-LIKE PROTEIN 1"/>
    <property type="match status" value="1"/>
</dbReference>
<dbReference type="Pfam" id="PF00085">
    <property type="entry name" value="Thioredoxin"/>
    <property type="match status" value="1"/>
</dbReference>
<dbReference type="InterPro" id="IPR036249">
    <property type="entry name" value="Thioredoxin-like_sf"/>
</dbReference>
<evidence type="ECO:0000256" key="2">
    <source>
        <dbReference type="ARBA" id="ARBA00023157"/>
    </source>
</evidence>
<reference evidence="5" key="1">
    <citation type="submission" date="2014-10" db="EMBL/GenBank/DDBJ databases">
        <authorList>
            <person name="King R."/>
        </authorList>
    </citation>
    <scope>NUCLEOTIDE SEQUENCE [LARGE SCALE GENOMIC DNA]</scope>
    <source>
        <strain evidence="5">A3/5</strain>
    </source>
</reference>
<evidence type="ECO:0000259" key="3">
    <source>
        <dbReference type="Pfam" id="PF00085"/>
    </source>
</evidence>
<evidence type="ECO:0000313" key="5">
    <source>
        <dbReference type="Proteomes" id="UP000245910"/>
    </source>
</evidence>
<evidence type="ECO:0000256" key="1">
    <source>
        <dbReference type="ARBA" id="ARBA00008987"/>
    </source>
</evidence>
<dbReference type="EMBL" id="LN649230">
    <property type="protein sequence ID" value="CEI62540.1"/>
    <property type="molecule type" value="Genomic_DNA"/>
</dbReference>
<comment type="similarity">
    <text evidence="1">Belongs to the thioredoxin family.</text>
</comment>
<name>A0A2L2TPC6_9HYPO</name>
<feature type="domain" description="Thioredoxin" evidence="3">
    <location>
        <begin position="38"/>
        <end position="92"/>
    </location>
</feature>
<dbReference type="AlphaFoldDB" id="A0A2L2TPC6"/>
<dbReference type="SUPFAM" id="SSF52833">
    <property type="entry name" value="Thioredoxin-like"/>
    <property type="match status" value="1"/>
</dbReference>
<dbReference type="STRING" id="56646.A0A2L2TPC6"/>
<protein>
    <recommendedName>
        <fullName evidence="3">Thioredoxin domain-containing protein</fullName>
    </recommendedName>
</protein>
<dbReference type="Proteomes" id="UP000245910">
    <property type="component" value="Chromosome II"/>
</dbReference>
<proteinExistence type="inferred from homology"/>
<keyword evidence="2" id="KW-1015">Disulfide bond</keyword>
<evidence type="ECO:0000313" key="4">
    <source>
        <dbReference type="EMBL" id="CEI62540.1"/>
    </source>
</evidence>
<keyword evidence="5" id="KW-1185">Reference proteome</keyword>
<accession>A0A2L2TPC6</accession>
<organism evidence="4 5">
    <name type="scientific">Fusarium venenatum</name>
    <dbReference type="NCBI Taxonomy" id="56646"/>
    <lineage>
        <taxon>Eukaryota</taxon>
        <taxon>Fungi</taxon>
        <taxon>Dikarya</taxon>
        <taxon>Ascomycota</taxon>
        <taxon>Pezizomycotina</taxon>
        <taxon>Sordariomycetes</taxon>
        <taxon>Hypocreomycetidae</taxon>
        <taxon>Hypocreales</taxon>
        <taxon>Nectriaceae</taxon>
        <taxon>Fusarium</taxon>
    </lineage>
</organism>
<sequence length="97" mass="10212">MSSRSAARTITIRSSETTKSSLLTSGLPGVVLAKLLGQKYPGAFYAAVDVDEFPGIAEENGIRELPTFIVFKNGEKAGDVIGANPPAILKLIQAHTP</sequence>
<dbReference type="CDD" id="cd02947">
    <property type="entry name" value="TRX_family"/>
    <property type="match status" value="1"/>
</dbReference>
<dbReference type="InterPro" id="IPR013766">
    <property type="entry name" value="Thioredoxin_domain"/>
</dbReference>
<dbReference type="Gene3D" id="3.40.30.10">
    <property type="entry name" value="Glutaredoxin"/>
    <property type="match status" value="1"/>
</dbReference>